<dbReference type="EMBL" id="UINC01037843">
    <property type="protein sequence ID" value="SVB33948.1"/>
    <property type="molecule type" value="Genomic_DNA"/>
</dbReference>
<feature type="non-terminal residue" evidence="1">
    <location>
        <position position="58"/>
    </location>
</feature>
<proteinExistence type="predicted"/>
<organism evidence="1">
    <name type="scientific">marine metagenome</name>
    <dbReference type="NCBI Taxonomy" id="408172"/>
    <lineage>
        <taxon>unclassified sequences</taxon>
        <taxon>metagenomes</taxon>
        <taxon>ecological metagenomes</taxon>
    </lineage>
</organism>
<dbReference type="AlphaFoldDB" id="A0A382D689"/>
<reference evidence="1" key="1">
    <citation type="submission" date="2018-05" db="EMBL/GenBank/DDBJ databases">
        <authorList>
            <person name="Lanie J.A."/>
            <person name="Ng W.-L."/>
            <person name="Kazmierczak K.M."/>
            <person name="Andrzejewski T.M."/>
            <person name="Davidsen T.M."/>
            <person name="Wayne K.J."/>
            <person name="Tettelin H."/>
            <person name="Glass J.I."/>
            <person name="Rusch D."/>
            <person name="Podicherti R."/>
            <person name="Tsui H.-C.T."/>
            <person name="Winkler M.E."/>
        </authorList>
    </citation>
    <scope>NUCLEOTIDE SEQUENCE</scope>
</reference>
<name>A0A382D689_9ZZZZ</name>
<evidence type="ECO:0000313" key="1">
    <source>
        <dbReference type="EMBL" id="SVB33948.1"/>
    </source>
</evidence>
<accession>A0A382D689</accession>
<gene>
    <name evidence="1" type="ORF">METZ01_LOCUS186802</name>
</gene>
<protein>
    <submittedName>
        <fullName evidence="1">Uncharacterized protein</fullName>
    </submittedName>
</protein>
<sequence length="58" mass="6883">MGAKKNLKILLLQIRDNRNVRIEEHQSFANFSKIELHQIEILNVFDTPSFKPNQIDNY</sequence>